<dbReference type="OrthoDB" id="26679at2759"/>
<protein>
    <recommendedName>
        <fullName evidence="4">Oxidation resistance protein 1</fullName>
    </recommendedName>
</protein>
<evidence type="ECO:0000256" key="2">
    <source>
        <dbReference type="ARBA" id="ARBA00009540"/>
    </source>
</evidence>
<proteinExistence type="inferred from homology"/>
<comment type="caution">
    <text evidence="7">The sequence shown here is derived from an EMBL/GenBank/DDBJ whole genome shotgun (WGS) entry which is preliminary data.</text>
</comment>
<dbReference type="AlphaFoldDB" id="A0A8H7BTG3"/>
<dbReference type="GO" id="GO:0005634">
    <property type="term" value="C:nucleus"/>
    <property type="evidence" value="ECO:0007669"/>
    <property type="project" value="TreeGrafter"/>
</dbReference>
<dbReference type="EMBL" id="JABAYA010000076">
    <property type="protein sequence ID" value="KAF7726586.1"/>
    <property type="molecule type" value="Genomic_DNA"/>
</dbReference>
<evidence type="ECO:0000313" key="8">
    <source>
        <dbReference type="Proteomes" id="UP000605846"/>
    </source>
</evidence>
<reference evidence="7" key="1">
    <citation type="submission" date="2020-01" db="EMBL/GenBank/DDBJ databases">
        <title>Genome Sequencing of Three Apophysomyces-Like Fungal Strains Confirms a Novel Fungal Genus in the Mucoromycota with divergent Burkholderia-like Endosymbiotic Bacteria.</title>
        <authorList>
            <person name="Stajich J.E."/>
            <person name="Macias A.M."/>
            <person name="Carter-House D."/>
            <person name="Lovett B."/>
            <person name="Kasson L.R."/>
            <person name="Berry K."/>
            <person name="Grigoriev I."/>
            <person name="Chang Y."/>
            <person name="Spatafora J."/>
            <person name="Kasson M.T."/>
        </authorList>
    </citation>
    <scope>NUCLEOTIDE SEQUENCE</scope>
    <source>
        <strain evidence="7">NRRL A-21654</strain>
    </source>
</reference>
<keyword evidence="3" id="KW-0496">Mitochondrion</keyword>
<dbReference type="Pfam" id="PF07534">
    <property type="entry name" value="TLD"/>
    <property type="match status" value="1"/>
</dbReference>
<keyword evidence="8" id="KW-1185">Reference proteome</keyword>
<dbReference type="InterPro" id="IPR006571">
    <property type="entry name" value="TLDc_dom"/>
</dbReference>
<feature type="compositionally biased region" description="Low complexity" evidence="5">
    <location>
        <begin position="46"/>
        <end position="57"/>
    </location>
</feature>
<feature type="compositionally biased region" description="Low complexity" evidence="5">
    <location>
        <begin position="70"/>
        <end position="91"/>
    </location>
</feature>
<dbReference type="GO" id="GO:0005739">
    <property type="term" value="C:mitochondrion"/>
    <property type="evidence" value="ECO:0007669"/>
    <property type="project" value="UniProtKB-SubCell"/>
</dbReference>
<evidence type="ECO:0000256" key="5">
    <source>
        <dbReference type="SAM" id="MobiDB-lite"/>
    </source>
</evidence>
<feature type="region of interest" description="Disordered" evidence="5">
    <location>
        <begin position="1"/>
        <end position="91"/>
    </location>
</feature>
<dbReference type="PROSITE" id="PS51886">
    <property type="entry name" value="TLDC"/>
    <property type="match status" value="1"/>
</dbReference>
<comment type="subcellular location">
    <subcellularLocation>
        <location evidence="1">Mitochondrion</location>
    </subcellularLocation>
</comment>
<evidence type="ECO:0000313" key="7">
    <source>
        <dbReference type="EMBL" id="KAF7726586.1"/>
    </source>
</evidence>
<dbReference type="Proteomes" id="UP000605846">
    <property type="component" value="Unassembled WGS sequence"/>
</dbReference>
<evidence type="ECO:0000256" key="4">
    <source>
        <dbReference type="ARBA" id="ARBA00040604"/>
    </source>
</evidence>
<comment type="similarity">
    <text evidence="2">Belongs to the OXR1 family.</text>
</comment>
<sequence length="308" mass="34510">MKQYNIPLYRSLTEDNASPRESPFTRFVNKLLGRPRRPTLRHKSRSTTSITKSSVIHQPHRPKEREVDSDSSSIDSTSTGTSQTDSTSTTVSSACSPAIGALVSASQIPTRPQPRLTFCLDMPPPVLVDRRPDTVQVLTDKIAEQFRPYLPRRYRLASQWQLLYSLDQHGISLTTLYRLVRSNKGPCMLAIRDADDHVFGAFLNETLKSGTSYYGTGECFLWKMAHPSPSSKPGPTIKVFPWTGKNEYMILSASDFIAIGGGDGKFGLWLNSDLEHGHTERCPTFDNEALSPQPEFACMELEIWGFHI</sequence>
<dbReference type="PANTHER" id="PTHR23354">
    <property type="entry name" value="NUCLEOLAR PROTEIN 7/ESTROGEN RECEPTOR COACTIVATOR-RELATED"/>
    <property type="match status" value="1"/>
</dbReference>
<accession>A0A8H7BTG3</accession>
<feature type="domain" description="TLDc" evidence="6">
    <location>
        <begin position="136"/>
        <end position="307"/>
    </location>
</feature>
<evidence type="ECO:0000256" key="3">
    <source>
        <dbReference type="ARBA" id="ARBA00023128"/>
    </source>
</evidence>
<dbReference type="SMART" id="SM00584">
    <property type="entry name" value="TLDc"/>
    <property type="match status" value="1"/>
</dbReference>
<dbReference type="PANTHER" id="PTHR23354:SF62">
    <property type="entry name" value="MUSTARD, ISOFORM V"/>
    <property type="match status" value="1"/>
</dbReference>
<evidence type="ECO:0000259" key="6">
    <source>
        <dbReference type="PROSITE" id="PS51886"/>
    </source>
</evidence>
<organism evidence="7 8">
    <name type="scientific">Apophysomyces ossiformis</name>
    <dbReference type="NCBI Taxonomy" id="679940"/>
    <lineage>
        <taxon>Eukaryota</taxon>
        <taxon>Fungi</taxon>
        <taxon>Fungi incertae sedis</taxon>
        <taxon>Mucoromycota</taxon>
        <taxon>Mucoromycotina</taxon>
        <taxon>Mucoromycetes</taxon>
        <taxon>Mucorales</taxon>
        <taxon>Mucorineae</taxon>
        <taxon>Mucoraceae</taxon>
        <taxon>Apophysomyces</taxon>
    </lineage>
</organism>
<gene>
    <name evidence="7" type="primary">OXR1</name>
    <name evidence="7" type="ORF">EC973_008631</name>
</gene>
<dbReference type="GO" id="GO:0006979">
    <property type="term" value="P:response to oxidative stress"/>
    <property type="evidence" value="ECO:0007669"/>
    <property type="project" value="TreeGrafter"/>
</dbReference>
<feature type="compositionally biased region" description="Basic residues" evidence="5">
    <location>
        <begin position="33"/>
        <end position="45"/>
    </location>
</feature>
<name>A0A8H7BTG3_9FUNG</name>
<evidence type="ECO:0000256" key="1">
    <source>
        <dbReference type="ARBA" id="ARBA00004173"/>
    </source>
</evidence>